<sequence>MCNWHKKPRKWKEQAALNLRLSCPIYRVNTKLGLLMLQLLLLIFIAVPIIEITIMLQVGDAIGGWNTILLIIATAVIGALLVKLQGVRNWVAMQQRMLQGQVPELEMVGGLLIFFAGVLLITPGFVTDIIGFALLVTPVRHALAGRLIGRMQAKGKAAFMRFQFGQGQPGSRSRGPANDANGDVIDGEYTEKREPHAHLGDNDDTRNSKK</sequence>
<accession>A0ABY0BS58</accession>
<keyword evidence="2" id="KW-0472">Membrane</keyword>
<dbReference type="EMBL" id="PIPK01000005">
    <property type="protein sequence ID" value="RUO24905.1"/>
    <property type="molecule type" value="Genomic_DNA"/>
</dbReference>
<dbReference type="InterPro" id="IPR007313">
    <property type="entry name" value="FxsA"/>
</dbReference>
<dbReference type="NCBIfam" id="NF008528">
    <property type="entry name" value="PRK11463.1-2"/>
    <property type="match status" value="1"/>
</dbReference>
<keyword evidence="2" id="KW-0812">Transmembrane</keyword>
<feature type="transmembrane region" description="Helical" evidence="2">
    <location>
        <begin position="62"/>
        <end position="84"/>
    </location>
</feature>
<evidence type="ECO:0000313" key="4">
    <source>
        <dbReference type="Proteomes" id="UP000287865"/>
    </source>
</evidence>
<dbReference type="Pfam" id="PF04186">
    <property type="entry name" value="FxsA"/>
    <property type="match status" value="1"/>
</dbReference>
<feature type="compositionally biased region" description="Basic and acidic residues" evidence="1">
    <location>
        <begin position="189"/>
        <end position="210"/>
    </location>
</feature>
<reference evidence="3 4" key="1">
    <citation type="journal article" date="2018" name="Front. Microbiol.">
        <title>Genome-Based Analysis Reveals the Taxonomy and Diversity of the Family Idiomarinaceae.</title>
        <authorList>
            <person name="Liu Y."/>
            <person name="Lai Q."/>
            <person name="Shao Z."/>
        </authorList>
    </citation>
    <scope>NUCLEOTIDE SEQUENCE [LARGE SCALE GENOMIC DNA]</scope>
    <source>
        <strain evidence="3 4">CF12-14</strain>
    </source>
</reference>
<keyword evidence="4" id="KW-1185">Reference proteome</keyword>
<feature type="transmembrane region" description="Helical" evidence="2">
    <location>
        <begin position="105"/>
        <end position="123"/>
    </location>
</feature>
<proteinExistence type="predicted"/>
<protein>
    <submittedName>
        <fullName evidence="3">Membrane protein FxsA</fullName>
    </submittedName>
</protein>
<dbReference type="PANTHER" id="PTHR35335:SF1">
    <property type="entry name" value="UPF0716 PROTEIN FXSA"/>
    <property type="match status" value="1"/>
</dbReference>
<organism evidence="3 4">
    <name type="scientific">Aliidiomarina maris</name>
    <dbReference type="NCBI Taxonomy" id="531312"/>
    <lineage>
        <taxon>Bacteria</taxon>
        <taxon>Pseudomonadati</taxon>
        <taxon>Pseudomonadota</taxon>
        <taxon>Gammaproteobacteria</taxon>
        <taxon>Alteromonadales</taxon>
        <taxon>Idiomarinaceae</taxon>
        <taxon>Aliidiomarina</taxon>
    </lineage>
</organism>
<evidence type="ECO:0000313" key="3">
    <source>
        <dbReference type="EMBL" id="RUO24905.1"/>
    </source>
</evidence>
<dbReference type="Proteomes" id="UP000287865">
    <property type="component" value="Unassembled WGS sequence"/>
</dbReference>
<keyword evidence="2" id="KW-1133">Transmembrane helix</keyword>
<feature type="region of interest" description="Disordered" evidence="1">
    <location>
        <begin position="166"/>
        <end position="210"/>
    </location>
</feature>
<name>A0ABY0BS58_9GAMM</name>
<gene>
    <name evidence="3" type="ORF">CWE07_07660</name>
</gene>
<evidence type="ECO:0000256" key="1">
    <source>
        <dbReference type="SAM" id="MobiDB-lite"/>
    </source>
</evidence>
<feature type="transmembrane region" description="Helical" evidence="2">
    <location>
        <begin position="34"/>
        <end position="56"/>
    </location>
</feature>
<evidence type="ECO:0000256" key="2">
    <source>
        <dbReference type="SAM" id="Phobius"/>
    </source>
</evidence>
<comment type="caution">
    <text evidence="3">The sequence shown here is derived from an EMBL/GenBank/DDBJ whole genome shotgun (WGS) entry which is preliminary data.</text>
</comment>
<dbReference type="PANTHER" id="PTHR35335">
    <property type="entry name" value="UPF0716 PROTEIN FXSA"/>
    <property type="match status" value="1"/>
</dbReference>